<dbReference type="RefSeq" id="WP_095833210.1">
    <property type="nucleotide sequence ID" value="NZ_CP014137.1"/>
</dbReference>
<evidence type="ECO:0000313" key="2">
    <source>
        <dbReference type="Proteomes" id="UP000285972"/>
    </source>
</evidence>
<gene>
    <name evidence="1" type="ORF">BIY26_09525</name>
</gene>
<dbReference type="KEGG" id="bgj:AWC36_23420"/>
<name>A0A250B967_9GAMM</name>
<dbReference type="KEGG" id="bgj:AWC36_00010"/>
<protein>
    <submittedName>
        <fullName evidence="1">Uncharacterized protein</fullName>
    </submittedName>
</protein>
<accession>A0A250B967</accession>
<comment type="caution">
    <text evidence="1">The sequence shown here is derived from an EMBL/GenBank/DDBJ whole genome shotgun (WGS) entry which is preliminary data.</text>
</comment>
<sequence>MQEKFVIKNTAGLYIGNMIIGTDVTFVLKLELAKTFANDVAANDFIEKSGLADVEVKKVNVITTIEEV</sequence>
<proteinExistence type="predicted"/>
<dbReference type="Proteomes" id="UP000285972">
    <property type="component" value="Unassembled WGS sequence"/>
</dbReference>
<organism evidence="1 2">
    <name type="scientific">Brenneria goodwinii</name>
    <dbReference type="NCBI Taxonomy" id="1109412"/>
    <lineage>
        <taxon>Bacteria</taxon>
        <taxon>Pseudomonadati</taxon>
        <taxon>Pseudomonadota</taxon>
        <taxon>Gammaproteobacteria</taxon>
        <taxon>Enterobacterales</taxon>
        <taxon>Pectobacteriaceae</taxon>
        <taxon>Brenneria</taxon>
    </lineage>
</organism>
<dbReference type="AlphaFoldDB" id="A0A250B967"/>
<dbReference type="EMBL" id="MJLX01000020">
    <property type="protein sequence ID" value="RLM25248.1"/>
    <property type="molecule type" value="Genomic_DNA"/>
</dbReference>
<dbReference type="GeneID" id="70909777"/>
<evidence type="ECO:0000313" key="1">
    <source>
        <dbReference type="EMBL" id="RLM25248.1"/>
    </source>
</evidence>
<reference evidence="1 2" key="1">
    <citation type="submission" date="2016-09" db="EMBL/GenBank/DDBJ databases">
        <authorList>
            <person name="Doonan J."/>
            <person name="Pachebat J.A."/>
            <person name="Golyshin P.N."/>
            <person name="Denman S."/>
            <person name="Mcdonald J.E."/>
        </authorList>
    </citation>
    <scope>NUCLEOTIDE SEQUENCE [LARGE SCALE GENOMIC DNA]</scope>
    <source>
        <strain evidence="1 2">FRB141</strain>
    </source>
</reference>